<keyword evidence="1" id="KW-1133">Transmembrane helix</keyword>
<organism evidence="2 3">
    <name type="scientific">Clostridium intestinale</name>
    <dbReference type="NCBI Taxonomy" id="36845"/>
    <lineage>
        <taxon>Bacteria</taxon>
        <taxon>Bacillati</taxon>
        <taxon>Bacillota</taxon>
        <taxon>Clostridia</taxon>
        <taxon>Eubacteriales</taxon>
        <taxon>Clostridiaceae</taxon>
        <taxon>Clostridium</taxon>
    </lineage>
</organism>
<dbReference type="InterPro" id="IPR019198">
    <property type="entry name" value="Beta_propeller_containing"/>
</dbReference>
<dbReference type="InterPro" id="IPR011048">
    <property type="entry name" value="Haem_d1_sf"/>
</dbReference>
<keyword evidence="1" id="KW-0812">Transmembrane</keyword>
<dbReference type="Proteomes" id="UP000512286">
    <property type="component" value="Chromosome"/>
</dbReference>
<accession>A0A7D6ZN19</accession>
<evidence type="ECO:0000313" key="3">
    <source>
        <dbReference type="Proteomes" id="UP000512286"/>
    </source>
</evidence>
<feature type="transmembrane region" description="Helical" evidence="1">
    <location>
        <begin position="46"/>
        <end position="63"/>
    </location>
</feature>
<dbReference type="SUPFAM" id="SSF51004">
    <property type="entry name" value="C-terminal (heme d1) domain of cytochrome cd1-nitrite reductase"/>
    <property type="match status" value="1"/>
</dbReference>
<dbReference type="KEGG" id="cint:HZF06_14325"/>
<evidence type="ECO:0000313" key="2">
    <source>
        <dbReference type="EMBL" id="QLY78263.1"/>
    </source>
</evidence>
<dbReference type="RefSeq" id="WP_181600686.1">
    <property type="nucleotide sequence ID" value="NZ_CP059378.1"/>
</dbReference>
<dbReference type="EMBL" id="CP059378">
    <property type="protein sequence ID" value="QLY78263.1"/>
    <property type="molecule type" value="Genomic_DNA"/>
</dbReference>
<evidence type="ECO:0000256" key="1">
    <source>
        <dbReference type="SAM" id="Phobius"/>
    </source>
</evidence>
<sequence>MKKENNKNDIEDYYKNIEIPKELSSAVKKGIEKGKKEKRNIYFNKGLKIACSFLIVATLGILLNNSKLGVGDIENQNIEKAAKGLELPKIKDDKELLKLIVSSQDIKKESSTNNEITGSSNDAAKSDYGAADYSKTNNQVENVEEGDRVKTDGKYIYTVKNDYKGGNVSEVIIVKGDDPTNMKIETKITLEGFIQDIYITTNKLLVISQNNNSLGTNLSIYNKEDIENLKLERKLNYSGQIVNSRLISNRLIMITNNNPFSIYPMMEDSKTGVIRESGKTISLPRYYDSLNDKEEVINIKDISYFPDTKGDSIINIASIDINNYNEKIKTETVLASARSVYSTADNIYITASKGSFSNFATKNTIFSDGDTLIYKYSIKNGEINPVASGEVKGRLLNQFSMDENNNTFRIATTKGFSEGSTNNLYILDENLKELGKLEGLAPKERIYSVRFLGDTAYMVTFKQVDPLFVINLSDLKNPKVTGELKIPGFSNYLHPLDEENLIGFGEDRDEMGRYRGLKLSIFDVKDGTSPKEKSTLAFGGNKTHSEVNYNHKAFFLNKEKSIIGIPMVNFTDYGENREGIVYLAKYSEDRVMSKFGELKFNTGYYGYENRIIYIKNNLYVVTNEGIFSYNIDTLESLGKTEY</sequence>
<reference evidence="2 3" key="1">
    <citation type="submission" date="2020-07" db="EMBL/GenBank/DDBJ databases">
        <title>Electron transfer.</title>
        <authorList>
            <person name="Huang L."/>
            <person name="Liu X."/>
            <person name="Zhou S."/>
        </authorList>
    </citation>
    <scope>NUCLEOTIDE SEQUENCE [LARGE SCALE GENOMIC DNA]</scope>
    <source>
        <strain evidence="2 3">Lx1</strain>
    </source>
</reference>
<keyword evidence="1" id="KW-0472">Membrane</keyword>
<dbReference type="AlphaFoldDB" id="A0A7D6ZN19"/>
<dbReference type="PIRSF" id="PIRSF006425">
    <property type="entry name" value="UCP006425_WD40"/>
    <property type="match status" value="1"/>
</dbReference>
<dbReference type="Pfam" id="PF09826">
    <property type="entry name" value="Beta_propel"/>
    <property type="match status" value="1"/>
</dbReference>
<dbReference type="InterPro" id="IPR014441">
    <property type="entry name" value="UCP006425_b-propeller"/>
</dbReference>
<proteinExistence type="predicted"/>
<gene>
    <name evidence="2" type="ORF">HZF06_14325</name>
</gene>
<protein>
    <submittedName>
        <fullName evidence="2">Beta-propeller domain-containing protein</fullName>
    </submittedName>
</protein>
<name>A0A7D6ZN19_9CLOT</name>